<feature type="region of interest" description="Disordered" evidence="1">
    <location>
        <begin position="1851"/>
        <end position="1878"/>
    </location>
</feature>
<feature type="compositionally biased region" description="Basic and acidic residues" evidence="1">
    <location>
        <begin position="3568"/>
        <end position="3597"/>
    </location>
</feature>
<feature type="compositionally biased region" description="Low complexity" evidence="1">
    <location>
        <begin position="3023"/>
        <end position="3037"/>
    </location>
</feature>
<feature type="compositionally biased region" description="Basic residues" evidence="1">
    <location>
        <begin position="2548"/>
        <end position="2562"/>
    </location>
</feature>
<feature type="compositionally biased region" description="Basic and acidic residues" evidence="1">
    <location>
        <begin position="3057"/>
        <end position="3068"/>
    </location>
</feature>
<feature type="region of interest" description="Disordered" evidence="1">
    <location>
        <begin position="1301"/>
        <end position="1320"/>
    </location>
</feature>
<dbReference type="InterPro" id="IPR058565">
    <property type="entry name" value="Ig_TRAPPC9_Trs120_1st"/>
</dbReference>
<feature type="compositionally biased region" description="Basic and acidic residues" evidence="1">
    <location>
        <begin position="2506"/>
        <end position="2524"/>
    </location>
</feature>
<feature type="compositionally biased region" description="Basic and acidic residues" evidence="1">
    <location>
        <begin position="3440"/>
        <end position="3450"/>
    </location>
</feature>
<feature type="compositionally biased region" description="Gly residues" evidence="1">
    <location>
        <begin position="1934"/>
        <end position="1947"/>
    </location>
</feature>
<feature type="region of interest" description="Disordered" evidence="1">
    <location>
        <begin position="1900"/>
        <end position="1947"/>
    </location>
</feature>
<feature type="region of interest" description="Disordered" evidence="1">
    <location>
        <begin position="1534"/>
        <end position="1597"/>
    </location>
</feature>
<organism evidence="3 4">
    <name type="scientific">Cystoisospora suis</name>
    <dbReference type="NCBI Taxonomy" id="483139"/>
    <lineage>
        <taxon>Eukaryota</taxon>
        <taxon>Sar</taxon>
        <taxon>Alveolata</taxon>
        <taxon>Apicomplexa</taxon>
        <taxon>Conoidasida</taxon>
        <taxon>Coccidia</taxon>
        <taxon>Eucoccidiorida</taxon>
        <taxon>Eimeriorina</taxon>
        <taxon>Sarcocystidae</taxon>
        <taxon>Cystoisospora</taxon>
    </lineage>
</organism>
<feature type="compositionally biased region" description="Low complexity" evidence="1">
    <location>
        <begin position="2965"/>
        <end position="2978"/>
    </location>
</feature>
<feature type="compositionally biased region" description="Basic and acidic residues" evidence="1">
    <location>
        <begin position="2577"/>
        <end position="2587"/>
    </location>
</feature>
<feature type="domain" description="Trs120/TRAPPC9 first Ig-like" evidence="2">
    <location>
        <begin position="1640"/>
        <end position="1762"/>
    </location>
</feature>
<feature type="compositionally biased region" description="Basic and acidic residues" evidence="1">
    <location>
        <begin position="1568"/>
        <end position="1597"/>
    </location>
</feature>
<feature type="region of interest" description="Disordered" evidence="1">
    <location>
        <begin position="3381"/>
        <end position="3640"/>
    </location>
</feature>
<feature type="compositionally biased region" description="Basic and acidic residues" evidence="1">
    <location>
        <begin position="3550"/>
        <end position="3560"/>
    </location>
</feature>
<dbReference type="VEuPathDB" id="ToxoDB:CSUI_006433"/>
<feature type="compositionally biased region" description="Low complexity" evidence="1">
    <location>
        <begin position="1861"/>
        <end position="1873"/>
    </location>
</feature>
<feature type="region of interest" description="Disordered" evidence="1">
    <location>
        <begin position="733"/>
        <end position="773"/>
    </location>
</feature>
<proteinExistence type="predicted"/>
<feature type="region of interest" description="Disordered" evidence="1">
    <location>
        <begin position="2701"/>
        <end position="2742"/>
    </location>
</feature>
<dbReference type="RefSeq" id="XP_067921434.1">
    <property type="nucleotide sequence ID" value="XM_068066593.1"/>
</dbReference>
<comment type="caution">
    <text evidence="3">The sequence shown here is derived from an EMBL/GenBank/DDBJ whole genome shotgun (WGS) entry which is preliminary data.</text>
</comment>
<dbReference type="EMBL" id="MIGC01003254">
    <property type="protein sequence ID" value="PHJ19738.1"/>
    <property type="molecule type" value="Genomic_DNA"/>
</dbReference>
<feature type="compositionally biased region" description="Low complexity" evidence="1">
    <location>
        <begin position="108"/>
        <end position="127"/>
    </location>
</feature>
<feature type="region of interest" description="Disordered" evidence="1">
    <location>
        <begin position="232"/>
        <end position="288"/>
    </location>
</feature>
<feature type="compositionally biased region" description="Gly residues" evidence="1">
    <location>
        <begin position="1464"/>
        <end position="1473"/>
    </location>
</feature>
<feature type="compositionally biased region" description="Polar residues" evidence="1">
    <location>
        <begin position="2526"/>
        <end position="2544"/>
    </location>
</feature>
<feature type="region of interest" description="Disordered" evidence="1">
    <location>
        <begin position="1438"/>
        <end position="1482"/>
    </location>
</feature>
<dbReference type="OrthoDB" id="332557at2759"/>
<feature type="compositionally biased region" description="Polar residues" evidence="1">
    <location>
        <begin position="84"/>
        <end position="107"/>
    </location>
</feature>
<dbReference type="Proteomes" id="UP000221165">
    <property type="component" value="Unassembled WGS sequence"/>
</dbReference>
<feature type="region of interest" description="Disordered" evidence="1">
    <location>
        <begin position="3212"/>
        <end position="3247"/>
    </location>
</feature>
<feature type="region of interest" description="Disordered" evidence="1">
    <location>
        <begin position="3650"/>
        <end position="3669"/>
    </location>
</feature>
<accession>A0A2C6KTJ0</accession>
<feature type="region of interest" description="Disordered" evidence="1">
    <location>
        <begin position="2305"/>
        <end position="2324"/>
    </location>
</feature>
<feature type="region of interest" description="Disordered" evidence="1">
    <location>
        <begin position="1744"/>
        <end position="1810"/>
    </location>
</feature>
<sequence length="3761" mass="392542">MSLLPPDTDIADYGRVRVLLFPTDGTPPAIFAREASALMEAFAFVPLASLPLSPNDPYLQPFVSSVPVSSAPFFGGNAGSISNSVHAGQEHSSSSLGLPFSNTSSTLSPGSQTYPGGSSSSSLGSTSNKHDVSTSLFRPGGRGTLSQRLAASAACIHCSFQTPQYVLSEWADLHMHKQILAAIAISASPLPAFEAVAAAAEEAAAWKGAERCKHEALGGRDAEKKEFPCDDVQENSEHHSMKSSGEQNQSDVSLLQGSCTDKHTSGKKRQGRDSPLSSYQDTRQEGRTRVAAAAAKAAVNAVRREYEQFRKILEEDYPSVLVHRLFVVPPPSAVSPAAAAFFAPPTRPGHDRDLLRDAQRQLDSESLASALASVPSQPYDEHIVYFPPLLSDDPRVSSQIATLNPSTTPLFAAAKEDFFLCLLKQLGALTLRSADRCPPLLTPLDSSSLQPPTNVGGGANGLLSASSSFLSSSHASSIFSSPRGGTGPTQASSQLQLPGKGDGGTAHVASTGGAVVTQSSYNSSPTGSPRRSPFPLAASASATTSSSALLRLLPARLQKQVGDALLLGGAPASAAAVYVQAAEACRTQGDSVWQAAAIEGQAAAIYAFIRGILLQLDPRNSHSLVSNTRALDASRSGSGDAASDRSVGNASDTTAATSSAHAGGAKSSSWWGFDGGGEGSTDSNAHGPVDQTGSAGGNLVSFPGPIEAIVAQCTQRRSNAAAAGLQFPSFLPGRDGSAGGASGGPHSGIGGGGGSGVGGTGSGASTERGGGGSSTTGLILGAGALGSTFLGGGAASHTQQTQNAGGSNVAGGASGMGGAGGGLGLDGTLGGSAASSRQVVAAVSCLVQSAVDAACLKLRDAAHLYHCHPGCALLHASTSLVLCRLVAQFGSKIESLQLISSVAEKAKRLEVQDFVACLSSLAALCSAIGAFRKLAFLLHRVCMALMEAKRWGAAHYAAAVAAPWYHLALLELPPGDQLHPLALLNGSGSVGPDLAASFGLVGPAASSSWAGHRSPVGSTRLIDGLRQERQRTAYMIPSSLHDSYDRTPFWRHQTAAAAAVCRQQGLLDWDALADAAVAASCSPMFAPPGTESSFTPGAASIFSPFKTSGGGSSSATAVAALGGSAGAGGTRGSGAGGGGGGSPVPAARPGMMLGLLGKQNGRKTGGEWRVSSSSLSPEDFAFALHLLRLRRTLRQQRHTPDGIRSPGGTSSNCYAFPPPFFLRRWQASLTPAPLSQRVGGGSVSFGDGEKMLTSLLPAAMGRGGGGVIPCVYPPRPPFPVSSSASLDFLAEHQRRVRFTWGGGGTFGRGGRGNQPGGGLPLGTSSLLLPGSSVTAALGGGMRVWWPAVQSRVLHILKISSEHLGDPGRVAWYACAALKVLYPVIDHKAQANTIMLIQAAAGRKTTPLALPPSLTVMSRRAPGNTPKYLLHRPRGVVGASGSGVSSSQRAKTGRGAIGFGSTAGARGGGSGGLSSGSHRSTQDDHLQFVGGMCQGAAPPLPLLARIQPVIDASVVLREVIGDSSLARNLLEEGGPLISDAGGKQKSEVAVQNAGGGDGSSKQLRGWCGKADEIEDTRTDGAEGGADKKKDVGEEEKKKPVLMYNPFAHKSRLTGGTGGRAGGGAGGGLGEDDELLSAAGQWVKGELRTVQVSVRNPLGVELVLDKAKVMTCGAHAEVYPVTVLVPPSATHQVTFEVTVLPKEEGRLYFTGLTYTLNKLQCTQLLLNQSSRLAAILDLQQQAGDSVEKSSAKKTSQSSTAAKGTLAMTSEKKTLLSSPGASKTIFGGDKRGGAGSLWRSKIEAEDKPVEDDADRQIESLLQVTEASVDLLKFSAAACVEVVAELPLLRVSVEAHSTPSPPPTRSLLGSSGRPPSIGSGGAPFYGHQGAAYSSLFYPNAYPSHRRRSNTWSRRDYVDGPPLPRPVRSTSSWLEADWGSGGGESASPSGGGFVQQSYIPSLKKATRALFSRSFSRPFLTQSSGGLSPSSSQTARRKDPHVSPSREGGGGARGRSESPACGTLDSARRGGQNRPEDDSSKSTSGPLLKGQQGARRLVRAGSSQLVSGGEGSGGGASRSGGRLAGQGFSQKTMEGGGGYSFWGRQPSRKRIMAPASSDELQPGDGEDVPPPSSVGGRRRGWRGMWNGNSSSGEGQKWRAAGEPWNAMTHADDDYGADSDFIRQDDSSTFLSSSSYSDVDEDEELARLLFYRRDSSSSAWGGGGADGGRLHRRRSFRCPACRYCWGYSGDPVHSPGWDGIPGDDGGNYMNCNLCDSCGHPSTGLSGDEGPFSGQDGRLMGSCARCQRYGRARSREGHDGGGGGLDPISGGEDDGEGHFLSCPAYHHPHFRRRRSLHHRRSSGCGSIGGGHSTAVVGGGDPRHSPVWEGQHRILSVQIENVGRVPVRDLQFDLLKADGEPPANEEEAAILKKHFQVLWHPGCRPSSLGPSGTVIYSEDALLQIAAGGKEGENTVSRRGPRGLPTDDDDDGGTTAEGLERQSRRGSGAKRRRKMAGTERRQDDGPSGTVKDENATETLTNAHYGSENPSSTFAAATRKTRGMTRRGNKSNRKGGLGAKGGGSAGDTRVDDEKEKKRGSGTLSDSQVLISPGQKVRMPLRCIASAECSSCIIRISYSHNPSSSFHRQVLQPLSLRVQTGLQLRPQGLNIFPLVFFGHQAVLKTFFSFPTLFSRDGSLFPLLFSPSFSSPSSSVPAAHPNRGRGEKVPWASLPDSDATGVGGEGPSNTGVVLPPHAASRDVLHATEDLEDVQGFSAAGGAFRKMLTGHMNTTYPSSPTSLARGTELGGRKVGVARPDEDIIMRPGFSGFASSVLSTLTHRFDHRSCLVCIDLQNFASVAFECFTAWAGGTSGGRRGTEPAACCLAPNDSQCRWALWVRRPRLSRETLQNASSVVEVLDKELDIHWRCFPSQEGTLKLLTLLQRAAASSSSSSGRTSRGRGSSPERGEGGAGGGPGQASSRSSSSRPVNSSGGGGGRFSGGSSPLDTSSSSARRRGGGGGATRDGGSLLSEENSRGGFRRSLSSSRRGAGSTGRGRIGEERTGAGGWGRRGDGGEGGGRDEGDDDENVLLRPQQLPHFNAPDLLIRPRVVTQSQLEAAGTRRGGSASSFAGLLSPLRRRRSSRRVSCASMALSYAPSSFEGGEAAEVPLGPEPYPVLSNRHLTSQTAPLSPRPSVQWAPLMPGCGGEDRDDYRRRAMAANIRGQSFSRGGGRTDEEEEDEGIGRRETTSACGYDPVEQGELTPATPAAVRLGPDCYKIPLHEPVTLQVYVENRHEVPLHHCTVFVIPFVHGSSRVPDGLLWSGSLSHDLIEPIPTSRSRRMQARRLLSARLALLERSLVRSQQLLGTGAGSLSKGVNSSGSFNPLSSASLEMSRSLSRSGDLKPQVNSDHLQRRRNSTSSASSPSQGPTREAEEYDMPAKGSRRLSFSRSTPDSKDASRLNDGEGVASHSHLNSPGGTKTAAEGEHDPKATRDAPTVDEAVGDEACTSRRRRLSPLSSSRRRSQSASGDTEGGQIHSKIDIIVSDGGGRREGGGEACPDLISEGREKEKDGLSESPASKNDARESFKGNRLTVQREMKSSGVRSKDDSSGGRMPSRSTREGGGRRRYSLNEGSGEELSSMKPGSSMRLDVGGWDPLTAKERYSRASRGEAQGEGSWESTMSGNDYRWEGQGERGDAGFAGPSDLPESEDLAKLLGVGATAAGIRRLERRHGAVLCHRVTLMACVPGMFNVAVAVLVRPDNVMWWHYQPVRLIA</sequence>
<dbReference type="GO" id="GO:0005802">
    <property type="term" value="C:trans-Golgi network"/>
    <property type="evidence" value="ECO:0007669"/>
    <property type="project" value="TreeGrafter"/>
</dbReference>
<feature type="compositionally biased region" description="Basic residues" evidence="1">
    <location>
        <begin position="3496"/>
        <end position="3511"/>
    </location>
</feature>
<feature type="region of interest" description="Disordered" evidence="1">
    <location>
        <begin position="2936"/>
        <end position="3074"/>
    </location>
</feature>
<feature type="compositionally biased region" description="Low complexity" evidence="1">
    <location>
        <begin position="1750"/>
        <end position="1762"/>
    </location>
</feature>
<feature type="compositionally biased region" description="Polar residues" evidence="1">
    <location>
        <begin position="516"/>
        <end position="527"/>
    </location>
</feature>
<dbReference type="Pfam" id="PF26254">
    <property type="entry name" value="Ig_TRAPPC9-Trs120_1st"/>
    <property type="match status" value="1"/>
</dbReference>
<feature type="compositionally biased region" description="Basic and acidic residues" evidence="1">
    <location>
        <begin position="3470"/>
        <end position="3480"/>
    </location>
</feature>
<evidence type="ECO:0000313" key="4">
    <source>
        <dbReference type="Proteomes" id="UP000221165"/>
    </source>
</evidence>
<feature type="compositionally biased region" description="Gly residues" evidence="1">
    <location>
        <begin position="2062"/>
        <end position="2078"/>
    </location>
</feature>
<gene>
    <name evidence="3" type="ORF">CSUI_006433</name>
</gene>
<feature type="region of interest" description="Disordered" evidence="1">
    <location>
        <begin position="84"/>
        <end position="139"/>
    </location>
</feature>
<feature type="compositionally biased region" description="Low complexity" evidence="1">
    <location>
        <begin position="2936"/>
        <end position="2950"/>
    </location>
</feature>
<feature type="compositionally biased region" description="Low complexity" evidence="1">
    <location>
        <begin position="528"/>
        <end position="538"/>
    </location>
</feature>
<dbReference type="PANTHER" id="PTHR21512:SF5">
    <property type="entry name" value="TRAFFICKING PROTEIN PARTICLE COMPLEX SUBUNIT 9"/>
    <property type="match status" value="1"/>
</dbReference>
<feature type="compositionally biased region" description="Gly residues" evidence="1">
    <location>
        <begin position="736"/>
        <end position="773"/>
    </location>
</feature>
<dbReference type="PANTHER" id="PTHR21512">
    <property type="entry name" value="TRAFFICKING PROTEIN PARTICLE COMPLEX SUBUNIT 9"/>
    <property type="match status" value="1"/>
</dbReference>
<dbReference type="InterPro" id="IPR013935">
    <property type="entry name" value="Trs120_TRAPPC9"/>
</dbReference>
<feature type="compositionally biased region" description="Low complexity" evidence="1">
    <location>
        <begin position="633"/>
        <end position="669"/>
    </location>
</feature>
<reference evidence="3 4" key="1">
    <citation type="journal article" date="2017" name="Int. J. Parasitol.">
        <title>The genome of the protozoan parasite Cystoisospora suis and a reverse vaccinology approach to identify vaccine candidates.</title>
        <authorList>
            <person name="Palmieri N."/>
            <person name="Shrestha A."/>
            <person name="Ruttkowski B."/>
            <person name="Beck T."/>
            <person name="Vogl C."/>
            <person name="Tomley F."/>
            <person name="Blake D.P."/>
            <person name="Joachim A."/>
        </authorList>
    </citation>
    <scope>NUCLEOTIDE SEQUENCE [LARGE SCALE GENOMIC DNA]</scope>
    <source>
        <strain evidence="3 4">Wien I</strain>
    </source>
</reference>
<feature type="compositionally biased region" description="Low complexity" evidence="1">
    <location>
        <begin position="1974"/>
        <end position="1988"/>
    </location>
</feature>
<protein>
    <submittedName>
        <fullName evidence="3">Transport protein trs120</fullName>
    </submittedName>
</protein>
<feature type="region of interest" description="Disordered" evidence="1">
    <location>
        <begin position="629"/>
        <end position="698"/>
    </location>
</feature>
<evidence type="ECO:0000313" key="3">
    <source>
        <dbReference type="EMBL" id="PHJ19738.1"/>
    </source>
</evidence>
<feature type="compositionally biased region" description="Low complexity" evidence="1">
    <location>
        <begin position="2988"/>
        <end position="2999"/>
    </location>
</feature>
<name>A0A2C6KTJ0_9APIC</name>
<keyword evidence="4" id="KW-1185">Reference proteome</keyword>
<feature type="region of interest" description="Disordered" evidence="1">
    <location>
        <begin position="1972"/>
        <end position="2151"/>
    </location>
</feature>
<evidence type="ECO:0000259" key="2">
    <source>
        <dbReference type="Pfam" id="PF26254"/>
    </source>
</evidence>
<feature type="region of interest" description="Disordered" evidence="1">
    <location>
        <begin position="478"/>
        <end position="538"/>
    </location>
</feature>
<evidence type="ECO:0000256" key="1">
    <source>
        <dbReference type="SAM" id="MobiDB-lite"/>
    </source>
</evidence>
<feature type="compositionally biased region" description="Polar residues" evidence="1">
    <location>
        <begin position="242"/>
        <end position="259"/>
    </location>
</feature>
<feature type="compositionally biased region" description="Gly residues" evidence="1">
    <location>
        <begin position="2564"/>
        <end position="2574"/>
    </location>
</feature>
<feature type="region of interest" description="Disordered" evidence="1">
    <location>
        <begin position="2458"/>
        <end position="2599"/>
    </location>
</feature>
<feature type="compositionally biased region" description="Low complexity" evidence="1">
    <location>
        <begin position="3617"/>
        <end position="3627"/>
    </location>
</feature>
<dbReference type="GeneID" id="94429804"/>